<sequence>MKPLLLEEVLTSMGLESTEAHKGVTISNVTHNKFYPDHHTLYFRRNGKTYLNGEKFVDYTDFYIVTDTPFLNMDKLKPEQIIMVDDVMEAFFKFTSYYRHLFNIPVVAVTGTCGKTTTKEMLKHILQKDFTVQATISNKNAGCYNLPYLTGINEETDAAIFETAVSERGDMMEACKYFFPTIGIITMIDVDHTDKFRLFQDYVAEKEKIMEGLNNKGTLIINIDDPHIMSMDFSKYKGEIVTFGKSKFAHLRIENIAFTENSMHFKIKYNNQLYDGIVPGLGEHNVYNAVASIAAALEIGMNMNTAIKRVASFHHLNSHFQIIEGKNQVTVIDDTWKSNPASLKNGLLAFKELAMPSQRKIAILGRMAALGKYAEEEYEKAGLLLKELGIDVLITKGFLAKDIAKAAINAGMDKKNVYHFSEAEEMINFLDSFLQPTDLLYFKTAGNDKVFKDVIRYLRKS</sequence>
<dbReference type="GO" id="GO:0005524">
    <property type="term" value="F:ATP binding"/>
    <property type="evidence" value="ECO:0007669"/>
    <property type="project" value="UniProtKB-KW"/>
</dbReference>
<dbReference type="EMBL" id="WEIO01000001">
    <property type="protein sequence ID" value="KAB7709158.1"/>
    <property type="molecule type" value="Genomic_DNA"/>
</dbReference>
<keyword evidence="2" id="KW-0547">Nucleotide-binding</keyword>
<protein>
    <recommendedName>
        <fullName evidence="8">UDP-N-acetylmuramoyl-tripeptide--D-alanyl-D-alanine ligase</fullName>
    </recommendedName>
</protein>
<accession>A0A6I1FKB5</accession>
<evidence type="ECO:0000256" key="3">
    <source>
        <dbReference type="ARBA" id="ARBA00022840"/>
    </source>
</evidence>
<proteinExistence type="predicted"/>
<dbReference type="InterPro" id="IPR036615">
    <property type="entry name" value="Mur_ligase_C_dom_sf"/>
</dbReference>
<comment type="caution">
    <text evidence="6">The sequence shown here is derived from an EMBL/GenBank/DDBJ whole genome shotgun (WGS) entry which is preliminary data.</text>
</comment>
<feature type="domain" description="Mur ligase C-terminal" evidence="4">
    <location>
        <begin position="320"/>
        <end position="444"/>
    </location>
</feature>
<dbReference type="Gene3D" id="3.40.1190.10">
    <property type="entry name" value="Mur-like, catalytic domain"/>
    <property type="match status" value="1"/>
</dbReference>
<dbReference type="SUPFAM" id="SSF53623">
    <property type="entry name" value="MurD-like peptide ligases, catalytic domain"/>
    <property type="match status" value="1"/>
</dbReference>
<dbReference type="SUPFAM" id="SSF53244">
    <property type="entry name" value="MurD-like peptide ligases, peptide-binding domain"/>
    <property type="match status" value="1"/>
</dbReference>
<evidence type="ECO:0000313" key="6">
    <source>
        <dbReference type="EMBL" id="KAB7709158.1"/>
    </source>
</evidence>
<evidence type="ECO:0000259" key="5">
    <source>
        <dbReference type="Pfam" id="PF08245"/>
    </source>
</evidence>
<name>A0A6I1FKB5_9BACI</name>
<dbReference type="Pfam" id="PF08245">
    <property type="entry name" value="Mur_ligase_M"/>
    <property type="match status" value="1"/>
</dbReference>
<dbReference type="PANTHER" id="PTHR43024:SF1">
    <property type="entry name" value="UDP-N-ACETYLMURAMOYL-TRIPEPTIDE--D-ALANYL-D-ALANINE LIGASE"/>
    <property type="match status" value="1"/>
</dbReference>
<reference evidence="6 7" key="1">
    <citation type="submission" date="2019-10" db="EMBL/GenBank/DDBJ databases">
        <title>Bacillus aerolatum sp. nov., isolated from bioaerosol of sport playgrounds.</title>
        <authorList>
            <person name="Chen P."/>
            <person name="Zhang G."/>
        </authorList>
    </citation>
    <scope>NUCLEOTIDE SEQUENCE [LARGE SCALE GENOMIC DNA]</scope>
    <source>
        <strain evidence="6 7">CX253</strain>
    </source>
</reference>
<organism evidence="6 7">
    <name type="scientific">Bacillus aerolatus</name>
    <dbReference type="NCBI Taxonomy" id="2653354"/>
    <lineage>
        <taxon>Bacteria</taxon>
        <taxon>Bacillati</taxon>
        <taxon>Bacillota</taxon>
        <taxon>Bacilli</taxon>
        <taxon>Bacillales</taxon>
        <taxon>Bacillaceae</taxon>
        <taxon>Bacillus</taxon>
    </lineage>
</organism>
<keyword evidence="3" id="KW-0067">ATP-binding</keyword>
<evidence type="ECO:0000256" key="2">
    <source>
        <dbReference type="ARBA" id="ARBA00022741"/>
    </source>
</evidence>
<dbReference type="InterPro" id="IPR004101">
    <property type="entry name" value="Mur_ligase_C"/>
</dbReference>
<evidence type="ECO:0000259" key="4">
    <source>
        <dbReference type="Pfam" id="PF02875"/>
    </source>
</evidence>
<dbReference type="Gene3D" id="3.90.190.20">
    <property type="entry name" value="Mur ligase, C-terminal domain"/>
    <property type="match status" value="1"/>
</dbReference>
<dbReference type="InterPro" id="IPR036565">
    <property type="entry name" value="Mur-like_cat_sf"/>
</dbReference>
<evidence type="ECO:0008006" key="8">
    <source>
        <dbReference type="Google" id="ProtNLM"/>
    </source>
</evidence>
<dbReference type="AlphaFoldDB" id="A0A6I1FKB5"/>
<evidence type="ECO:0000313" key="7">
    <source>
        <dbReference type="Proteomes" id="UP000429595"/>
    </source>
</evidence>
<dbReference type="Pfam" id="PF02875">
    <property type="entry name" value="Mur_ligase_C"/>
    <property type="match status" value="1"/>
</dbReference>
<evidence type="ECO:0000256" key="1">
    <source>
        <dbReference type="ARBA" id="ARBA00022598"/>
    </source>
</evidence>
<dbReference type="GO" id="GO:0016881">
    <property type="term" value="F:acid-amino acid ligase activity"/>
    <property type="evidence" value="ECO:0007669"/>
    <property type="project" value="InterPro"/>
</dbReference>
<keyword evidence="7" id="KW-1185">Reference proteome</keyword>
<dbReference type="InterPro" id="IPR013221">
    <property type="entry name" value="Mur_ligase_cen"/>
</dbReference>
<dbReference type="PANTHER" id="PTHR43024">
    <property type="entry name" value="UDP-N-ACETYLMURAMOYL-TRIPEPTIDE--D-ALANYL-D-ALANINE LIGASE"/>
    <property type="match status" value="1"/>
</dbReference>
<gene>
    <name evidence="6" type="ORF">F9802_03365</name>
</gene>
<keyword evidence="1" id="KW-0436">Ligase</keyword>
<dbReference type="InterPro" id="IPR051046">
    <property type="entry name" value="MurCDEF_CellWall_CoF430Synth"/>
</dbReference>
<feature type="domain" description="Mur ligase central" evidence="5">
    <location>
        <begin position="109"/>
        <end position="296"/>
    </location>
</feature>
<dbReference type="Proteomes" id="UP000429595">
    <property type="component" value="Unassembled WGS sequence"/>
</dbReference>